<keyword evidence="3" id="KW-1185">Reference proteome</keyword>
<dbReference type="PANTHER" id="PTHR30562:SF1">
    <property type="entry name" value="UVRABC SYSTEM PROTEIN C"/>
    <property type="match status" value="1"/>
</dbReference>
<reference evidence="2" key="1">
    <citation type="submission" date="2020-10" db="EMBL/GenBank/DDBJ databases">
        <title>Sequencing the genomes of 1000 actinobacteria strains.</title>
        <authorList>
            <person name="Klenk H.-P."/>
        </authorList>
    </citation>
    <scope>NUCLEOTIDE SEQUENCE</scope>
    <source>
        <strain evidence="2">DSM 45354</strain>
    </source>
</reference>
<dbReference type="InterPro" id="IPR050066">
    <property type="entry name" value="UvrABC_protein_C"/>
</dbReference>
<comment type="caution">
    <text evidence="2">The sequence shown here is derived from an EMBL/GenBank/DDBJ whole genome shotgun (WGS) entry which is preliminary data.</text>
</comment>
<proteinExistence type="predicted"/>
<dbReference type="InterPro" id="IPR000305">
    <property type="entry name" value="GIY-YIG_endonuc"/>
</dbReference>
<accession>A0A927N239</accession>
<evidence type="ECO:0000259" key="1">
    <source>
        <dbReference type="PROSITE" id="PS50164"/>
    </source>
</evidence>
<dbReference type="Pfam" id="PF01541">
    <property type="entry name" value="GIY-YIG"/>
    <property type="match status" value="1"/>
</dbReference>
<dbReference type="EMBL" id="JADBEM010000001">
    <property type="protein sequence ID" value="MBE1607512.1"/>
    <property type="molecule type" value="Genomic_DNA"/>
</dbReference>
<dbReference type="GO" id="GO:0006289">
    <property type="term" value="P:nucleotide-excision repair"/>
    <property type="evidence" value="ECO:0007669"/>
    <property type="project" value="InterPro"/>
</dbReference>
<dbReference type="Gene3D" id="3.40.1440.10">
    <property type="entry name" value="GIY-YIG endonuclease"/>
    <property type="match status" value="1"/>
</dbReference>
<dbReference type="AlphaFoldDB" id="A0A927N239"/>
<evidence type="ECO:0000313" key="3">
    <source>
        <dbReference type="Proteomes" id="UP000638648"/>
    </source>
</evidence>
<dbReference type="GO" id="GO:0009380">
    <property type="term" value="C:excinuclease repair complex"/>
    <property type="evidence" value="ECO:0007669"/>
    <property type="project" value="TreeGrafter"/>
</dbReference>
<dbReference type="SUPFAM" id="SSF82771">
    <property type="entry name" value="GIY-YIG endonuclease"/>
    <property type="match status" value="1"/>
</dbReference>
<protein>
    <submittedName>
        <fullName evidence="2">Excinuclease ABC subunit C</fullName>
    </submittedName>
</protein>
<organism evidence="2 3">
    <name type="scientific">Actinopolymorpha pittospori</name>
    <dbReference type="NCBI Taxonomy" id="648752"/>
    <lineage>
        <taxon>Bacteria</taxon>
        <taxon>Bacillati</taxon>
        <taxon>Actinomycetota</taxon>
        <taxon>Actinomycetes</taxon>
        <taxon>Propionibacteriales</taxon>
        <taxon>Actinopolymorphaceae</taxon>
        <taxon>Actinopolymorpha</taxon>
    </lineage>
</organism>
<dbReference type="SMART" id="SM00465">
    <property type="entry name" value="GIYc"/>
    <property type="match status" value="1"/>
</dbReference>
<evidence type="ECO:0000313" key="2">
    <source>
        <dbReference type="EMBL" id="MBE1607512.1"/>
    </source>
</evidence>
<dbReference type="InterPro" id="IPR047296">
    <property type="entry name" value="GIY-YIG_UvrC_Cho"/>
</dbReference>
<dbReference type="InterPro" id="IPR035901">
    <property type="entry name" value="GIY-YIG_endonuc_sf"/>
</dbReference>
<dbReference type="Proteomes" id="UP000638648">
    <property type="component" value="Unassembled WGS sequence"/>
</dbReference>
<gene>
    <name evidence="2" type="ORF">HEB94_004360</name>
</gene>
<feature type="domain" description="GIY-YIG" evidence="1">
    <location>
        <begin position="18"/>
        <end position="96"/>
    </location>
</feature>
<dbReference type="RefSeq" id="WP_192751449.1">
    <property type="nucleotide sequence ID" value="NZ_BAABJL010000269.1"/>
</dbReference>
<sequence>MLTPASTGPRLLAAPLPTGPGVYRFRDERGRVLYIGRATNLRRRVASYGGDLRDRRHLATMVRRIAAVEAVACDSVHEAAWLERNLLERRLPYWNRTPGGAEVPVYLRLDARVGSAGLRVVHTVAERTGVRHFGPYLGGVKVRLAASALHRMLPVAYANDGLRGTGRELARLAGVDPGDRESLLAAVAAVLDRDQLAVTSFGESLARRRDAAARELAFEFAGKLQAEIEAVAWVVSEQKVTSARAENLDVHGWSDGLLVKFEIRDGRLQDWRQRRCGEATARRHLAGTPPAWTAFAQRNAELAARLAGEDVVAES</sequence>
<name>A0A927N239_9ACTN</name>
<dbReference type="PANTHER" id="PTHR30562">
    <property type="entry name" value="UVRC/OXIDOREDUCTASE"/>
    <property type="match status" value="1"/>
</dbReference>
<dbReference type="CDD" id="cd10434">
    <property type="entry name" value="GIY-YIG_UvrC_Cho"/>
    <property type="match status" value="1"/>
</dbReference>
<dbReference type="PROSITE" id="PS50164">
    <property type="entry name" value="GIY_YIG"/>
    <property type="match status" value="1"/>
</dbReference>